<dbReference type="OrthoDB" id="1878542at2759"/>
<dbReference type="STRING" id="1448320.A0A319CWZ0"/>
<evidence type="ECO:0000256" key="1">
    <source>
        <dbReference type="ARBA" id="ARBA00007992"/>
    </source>
</evidence>
<reference evidence="7 8" key="1">
    <citation type="submission" date="2018-02" db="EMBL/GenBank/DDBJ databases">
        <title>The genomes of Aspergillus section Nigri reveals drivers in fungal speciation.</title>
        <authorList>
            <consortium name="DOE Joint Genome Institute"/>
            <person name="Vesth T.C."/>
            <person name="Nybo J."/>
            <person name="Theobald S."/>
            <person name="Brandl J."/>
            <person name="Frisvad J.C."/>
            <person name="Nielsen K.F."/>
            <person name="Lyhne E.K."/>
            <person name="Kogle M.E."/>
            <person name="Kuo A."/>
            <person name="Riley R."/>
            <person name="Clum A."/>
            <person name="Nolan M."/>
            <person name="Lipzen A."/>
            <person name="Salamov A."/>
            <person name="Henrissat B."/>
            <person name="Wiebenga A."/>
            <person name="De vries R.P."/>
            <person name="Grigoriev I.V."/>
            <person name="Mortensen U.H."/>
            <person name="Andersen M.R."/>
            <person name="Baker S.E."/>
        </authorList>
    </citation>
    <scope>NUCLEOTIDE SEQUENCE [LARGE SCALE GENOMIC DNA]</scope>
    <source>
        <strain evidence="7 8">CBS 707.79</strain>
    </source>
</reference>
<dbReference type="SUPFAM" id="SSF51905">
    <property type="entry name" value="FAD/NAD(P)-binding domain"/>
    <property type="match status" value="1"/>
</dbReference>
<dbReference type="VEuPathDB" id="FungiDB:BO71DRAFT_435150"/>
<keyword evidence="2" id="KW-0285">Flavoprotein</keyword>
<evidence type="ECO:0000259" key="6">
    <source>
        <dbReference type="Pfam" id="PF01494"/>
    </source>
</evidence>
<dbReference type="Gene3D" id="3.50.50.60">
    <property type="entry name" value="FAD/NAD(P)-binding domain"/>
    <property type="match status" value="1"/>
</dbReference>
<gene>
    <name evidence="7" type="ORF">BO71DRAFT_435150</name>
</gene>
<evidence type="ECO:0000256" key="2">
    <source>
        <dbReference type="ARBA" id="ARBA00022630"/>
    </source>
</evidence>
<protein>
    <submittedName>
        <fullName evidence="7">FAD/NAD(P)-binding domain-containing protein</fullName>
    </submittedName>
</protein>
<dbReference type="AlphaFoldDB" id="A0A319CWZ0"/>
<evidence type="ECO:0000313" key="8">
    <source>
        <dbReference type="Proteomes" id="UP000247810"/>
    </source>
</evidence>
<dbReference type="GO" id="GO:0071949">
    <property type="term" value="F:FAD binding"/>
    <property type="evidence" value="ECO:0007669"/>
    <property type="project" value="InterPro"/>
</dbReference>
<dbReference type="InterPro" id="IPR036188">
    <property type="entry name" value="FAD/NAD-bd_sf"/>
</dbReference>
<dbReference type="PRINTS" id="PR00420">
    <property type="entry name" value="RNGMNOXGNASE"/>
</dbReference>
<dbReference type="PANTHER" id="PTHR13789">
    <property type="entry name" value="MONOOXYGENASE"/>
    <property type="match status" value="1"/>
</dbReference>
<organism evidence="7 8">
    <name type="scientific">Aspergillus ellipticus CBS 707.79</name>
    <dbReference type="NCBI Taxonomy" id="1448320"/>
    <lineage>
        <taxon>Eukaryota</taxon>
        <taxon>Fungi</taxon>
        <taxon>Dikarya</taxon>
        <taxon>Ascomycota</taxon>
        <taxon>Pezizomycotina</taxon>
        <taxon>Eurotiomycetes</taxon>
        <taxon>Eurotiomycetidae</taxon>
        <taxon>Eurotiales</taxon>
        <taxon>Aspergillaceae</taxon>
        <taxon>Aspergillus</taxon>
        <taxon>Aspergillus subgen. Circumdati</taxon>
    </lineage>
</organism>
<keyword evidence="5" id="KW-0503">Monooxygenase</keyword>
<name>A0A319CWZ0_9EURO</name>
<evidence type="ECO:0000256" key="3">
    <source>
        <dbReference type="ARBA" id="ARBA00022827"/>
    </source>
</evidence>
<dbReference type="InterPro" id="IPR050493">
    <property type="entry name" value="FAD-dep_Monooxygenase_BioMet"/>
</dbReference>
<keyword evidence="8" id="KW-1185">Reference proteome</keyword>
<evidence type="ECO:0000313" key="7">
    <source>
        <dbReference type="EMBL" id="PYH89071.1"/>
    </source>
</evidence>
<comment type="similarity">
    <text evidence="1">Belongs to the paxM FAD-dependent monooxygenase family.</text>
</comment>
<dbReference type="PANTHER" id="PTHR13789:SF311">
    <property type="entry name" value="HYDROXYLASE, PUTATIVE (AFU_ORTHOLOGUE AFUA_5G10180)-RELATED"/>
    <property type="match status" value="1"/>
</dbReference>
<evidence type="ECO:0000256" key="4">
    <source>
        <dbReference type="ARBA" id="ARBA00023002"/>
    </source>
</evidence>
<dbReference type="Pfam" id="PF01494">
    <property type="entry name" value="FAD_binding_3"/>
    <property type="match status" value="1"/>
</dbReference>
<dbReference type="Proteomes" id="UP000247810">
    <property type="component" value="Unassembled WGS sequence"/>
</dbReference>
<keyword evidence="3" id="KW-0274">FAD</keyword>
<accession>A0A319CWZ0</accession>
<sequence>MKVLILGTDIDAFLSAITCRREGLEVVVLGCDQAEGIDTGVQIPPNGTYILDHLDLLDAALDKADIIESIDFRRYSDGRMIRAMPYGEEVCRAYGGAWVTIYREDFLRILREMARSLGVSIHNAAVREVLCETAEVTLGDGERVQGDVVIGADGIDSQVRDAVIQSSRSLDTTDEDQSNTASEVVYHATISRKHLKAINDSRMDELWQRKSVTAWLGPEQHAIMYPVRRDEAFNLTLYRADPKTIQESCRGWDDRLQTILSTTTNTPSISTPTPPPSLPSWTLHRAALFGTTARQIPPHQAQETATTIEDAAVLGTLLGLLNRHAATPHQLRSSIPEVLRLYEDLRRPAAERNIQSAVDSRRMFQLGNGVTQQLRDWILGGGGITRDTDGWLRVVSSRQGGVLGGGRELVGETNQVFDEWRRLRLPAASRATGTCGIGGLRRKWYAGW</sequence>
<keyword evidence="4" id="KW-0560">Oxidoreductase</keyword>
<dbReference type="EMBL" id="KZ826050">
    <property type="protein sequence ID" value="PYH89071.1"/>
    <property type="molecule type" value="Genomic_DNA"/>
</dbReference>
<dbReference type="InterPro" id="IPR002938">
    <property type="entry name" value="FAD-bd"/>
</dbReference>
<dbReference type="GO" id="GO:0004497">
    <property type="term" value="F:monooxygenase activity"/>
    <property type="evidence" value="ECO:0007669"/>
    <property type="project" value="UniProtKB-KW"/>
</dbReference>
<evidence type="ECO:0000256" key="5">
    <source>
        <dbReference type="ARBA" id="ARBA00023033"/>
    </source>
</evidence>
<proteinExistence type="inferred from homology"/>
<feature type="domain" description="FAD-binding" evidence="6">
    <location>
        <begin position="48"/>
        <end position="353"/>
    </location>
</feature>